<feature type="compositionally biased region" description="Basic and acidic residues" evidence="1">
    <location>
        <begin position="496"/>
        <end position="525"/>
    </location>
</feature>
<feature type="compositionally biased region" description="Polar residues" evidence="1">
    <location>
        <begin position="65"/>
        <end position="74"/>
    </location>
</feature>
<feature type="region of interest" description="Disordered" evidence="1">
    <location>
        <begin position="228"/>
        <end position="273"/>
    </location>
</feature>
<feature type="compositionally biased region" description="Basic and acidic residues" evidence="1">
    <location>
        <begin position="587"/>
        <end position="602"/>
    </location>
</feature>
<protein>
    <submittedName>
        <fullName evidence="2">Uncharacterized protein</fullName>
    </submittedName>
</protein>
<keyword evidence="3" id="KW-1185">Reference proteome</keyword>
<feature type="compositionally biased region" description="Basic and acidic residues" evidence="1">
    <location>
        <begin position="417"/>
        <end position="426"/>
    </location>
</feature>
<organism evidence="2 3">
    <name type="scientific">Podospora bellae-mahoneyi</name>
    <dbReference type="NCBI Taxonomy" id="2093777"/>
    <lineage>
        <taxon>Eukaryota</taxon>
        <taxon>Fungi</taxon>
        <taxon>Dikarya</taxon>
        <taxon>Ascomycota</taxon>
        <taxon>Pezizomycotina</taxon>
        <taxon>Sordariomycetes</taxon>
        <taxon>Sordariomycetidae</taxon>
        <taxon>Sordariales</taxon>
        <taxon>Podosporaceae</taxon>
        <taxon>Podospora</taxon>
    </lineage>
</organism>
<evidence type="ECO:0000313" key="3">
    <source>
        <dbReference type="Proteomes" id="UP001322138"/>
    </source>
</evidence>
<feature type="compositionally biased region" description="Basic and acidic residues" evidence="1">
    <location>
        <begin position="123"/>
        <end position="133"/>
    </location>
</feature>
<name>A0ABR0F658_9PEZI</name>
<feature type="compositionally biased region" description="Basic and acidic residues" evidence="1">
    <location>
        <begin position="472"/>
        <end position="482"/>
    </location>
</feature>
<evidence type="ECO:0000313" key="2">
    <source>
        <dbReference type="EMBL" id="KAK4639481.1"/>
    </source>
</evidence>
<dbReference type="GeneID" id="87901898"/>
<gene>
    <name evidence="2" type="ORF">QC761_708660</name>
</gene>
<sequence length="623" mass="71090">MAPIIYLTSQVPRYSITRRDVDPHCYGWDCLSEGGQVGVVLVIIFSFGLGWYMWRKLGQPETASSRRWSRTTGLASLPRLSRPGTPSGRPESHRMSGSIYRQSHRFSDSIHCRSQSRPISLESIREERDRQPGESESSASPHCPLSVHIEMVKTVGGNHQPPVIPPPPGPAPMLWTAGPTPVFIRPPAYPLSFSNSGRANEIRFSSAVGQPAPFQPYPFPYQYGPGPLPPFPKGMGIPPNGPVPPPNQGNGPQATDNNPTGPSQPSAPSRPAENRRRSWFPFFHHKRPTPGHARSISESAISTLQPELSSLRLPPMEEPDINRLRHQPSIRLIDRSPSPRQHSPRPYPRIGYRNQSPSHNLDSDSEGIHPSELSLTSVGTSMRVHDGIPPSEVSDFGRDPHLEEYSPERRRQRSLKRSGDPKRGDESDADDEEDGGRFQGRRERRKGRRRRGPPSEDIQFPSPEVQRVTFAEPRREGGGGRERGRRRREMTPAPKGNRERSGERSPERRYRDRSCERTREGSWERARRRRERSPTRQRREQPREGGASLRRYRGRSREHSPRTHHRNISPDSSDERTRTPPPRRRTQPRERDGVHHSRENHRSRNTLLGRLRAFRMEMRGERY</sequence>
<feature type="region of interest" description="Disordered" evidence="1">
    <location>
        <begin position="312"/>
        <end position="606"/>
    </location>
</feature>
<feature type="compositionally biased region" description="Polar residues" evidence="1">
    <location>
        <begin position="254"/>
        <end position="267"/>
    </location>
</feature>
<reference evidence="2 3" key="1">
    <citation type="journal article" date="2023" name="bioRxiv">
        <title>High-quality genome assemblies of four members of thePodospora anserinaspecies complex.</title>
        <authorList>
            <person name="Ament-Velasquez S.L."/>
            <person name="Vogan A.A."/>
            <person name="Wallerman O."/>
            <person name="Hartmann F."/>
            <person name="Gautier V."/>
            <person name="Silar P."/>
            <person name="Giraud T."/>
            <person name="Johannesson H."/>
        </authorList>
    </citation>
    <scope>NUCLEOTIDE SEQUENCE [LARGE SCALE GENOMIC DNA]</scope>
    <source>
        <strain evidence="2 3">CBS 112042</strain>
    </source>
</reference>
<feature type="region of interest" description="Disordered" evidence="1">
    <location>
        <begin position="65"/>
        <end position="145"/>
    </location>
</feature>
<dbReference type="RefSeq" id="XP_062728457.1">
    <property type="nucleotide sequence ID" value="XM_062882416.1"/>
</dbReference>
<feature type="compositionally biased region" description="Basic and acidic residues" evidence="1">
    <location>
        <begin position="395"/>
        <end position="409"/>
    </location>
</feature>
<dbReference type="Proteomes" id="UP001322138">
    <property type="component" value="Unassembled WGS sequence"/>
</dbReference>
<feature type="compositionally biased region" description="Basic residues" evidence="1">
    <location>
        <begin position="442"/>
        <end position="452"/>
    </location>
</feature>
<dbReference type="PRINTS" id="PR01217">
    <property type="entry name" value="PRICHEXTENSN"/>
</dbReference>
<dbReference type="EMBL" id="JAFFGZ010000009">
    <property type="protein sequence ID" value="KAK4639481.1"/>
    <property type="molecule type" value="Genomic_DNA"/>
</dbReference>
<evidence type="ECO:0000256" key="1">
    <source>
        <dbReference type="SAM" id="MobiDB-lite"/>
    </source>
</evidence>
<accession>A0ABR0F658</accession>
<proteinExistence type="predicted"/>
<feature type="compositionally biased region" description="Basic and acidic residues" evidence="1">
    <location>
        <begin position="532"/>
        <end position="543"/>
    </location>
</feature>
<comment type="caution">
    <text evidence="2">The sequence shown here is derived from an EMBL/GenBank/DDBJ whole genome shotgun (WGS) entry which is preliminary data.</text>
</comment>